<dbReference type="HOGENOM" id="CLU_192412_0_0_1"/>
<dbReference type="InterPro" id="IPR056775">
    <property type="entry name" value="YABBY_C"/>
</dbReference>
<feature type="region of interest" description="Disordered" evidence="1">
    <location>
        <begin position="1"/>
        <end position="30"/>
    </location>
</feature>
<dbReference type="CDD" id="cd00084">
    <property type="entry name" value="HMG-box_SF"/>
    <property type="match status" value="1"/>
</dbReference>
<dbReference type="InterPro" id="IPR036910">
    <property type="entry name" value="HMG_box_dom_sf"/>
</dbReference>
<evidence type="ECO:0000256" key="1">
    <source>
        <dbReference type="SAM" id="MobiDB-lite"/>
    </source>
</evidence>
<reference evidence="3 4" key="1">
    <citation type="submission" date="2014-04" db="EMBL/GenBank/DDBJ databases">
        <authorList>
            <consortium name="DOE Joint Genome Institute"/>
            <person name="Kuo A."/>
            <person name="Kohler A."/>
            <person name="Jargeat P."/>
            <person name="Nagy L.G."/>
            <person name="Floudas D."/>
            <person name="Copeland A."/>
            <person name="Barry K.W."/>
            <person name="Cichocki N."/>
            <person name="Veneault-Fourrey C."/>
            <person name="LaButti K."/>
            <person name="Lindquist E.A."/>
            <person name="Lipzen A."/>
            <person name="Lundell T."/>
            <person name="Morin E."/>
            <person name="Murat C."/>
            <person name="Sun H."/>
            <person name="Tunlid A."/>
            <person name="Henrissat B."/>
            <person name="Grigoriev I.V."/>
            <person name="Hibbett D.S."/>
            <person name="Martin F."/>
            <person name="Nordberg H.P."/>
            <person name="Cantor M.N."/>
            <person name="Hua S.X."/>
        </authorList>
    </citation>
    <scope>NUCLEOTIDE SEQUENCE [LARGE SCALE GENOMIC DNA]</scope>
    <source>
        <strain evidence="3 4">Ve08.2h10</strain>
    </source>
</reference>
<dbReference type="EMBL" id="KN824823">
    <property type="protein sequence ID" value="KIL01061.1"/>
    <property type="molecule type" value="Genomic_DNA"/>
</dbReference>
<protein>
    <recommendedName>
        <fullName evidence="2">YABBY protein C-terminal domain-containing protein</fullName>
    </recommendedName>
</protein>
<dbReference type="InParanoid" id="A0A0D0EDG1"/>
<dbReference type="Pfam" id="PF04690">
    <property type="entry name" value="YABBY"/>
    <property type="match status" value="1"/>
</dbReference>
<feature type="domain" description="YABBY protein C-terminal" evidence="2">
    <location>
        <begin position="10"/>
        <end position="65"/>
    </location>
</feature>
<evidence type="ECO:0000313" key="3">
    <source>
        <dbReference type="EMBL" id="KIL01061.1"/>
    </source>
</evidence>
<proteinExistence type="predicted"/>
<dbReference type="SUPFAM" id="SSF47095">
    <property type="entry name" value="HMG-box"/>
    <property type="match status" value="1"/>
</dbReference>
<dbReference type="OrthoDB" id="667577at2759"/>
<feature type="compositionally biased region" description="Basic and acidic residues" evidence="1">
    <location>
        <begin position="1"/>
        <end position="15"/>
    </location>
</feature>
<evidence type="ECO:0000259" key="2">
    <source>
        <dbReference type="Pfam" id="PF04690"/>
    </source>
</evidence>
<organism evidence="3 4">
    <name type="scientific">Paxillus rubicundulus Ve08.2h10</name>
    <dbReference type="NCBI Taxonomy" id="930991"/>
    <lineage>
        <taxon>Eukaryota</taxon>
        <taxon>Fungi</taxon>
        <taxon>Dikarya</taxon>
        <taxon>Basidiomycota</taxon>
        <taxon>Agaricomycotina</taxon>
        <taxon>Agaricomycetes</taxon>
        <taxon>Agaricomycetidae</taxon>
        <taxon>Boletales</taxon>
        <taxon>Paxilineae</taxon>
        <taxon>Paxillaceae</taxon>
        <taxon>Paxillus</taxon>
    </lineage>
</organism>
<evidence type="ECO:0000313" key="4">
    <source>
        <dbReference type="Proteomes" id="UP000054538"/>
    </source>
</evidence>
<dbReference type="AlphaFoldDB" id="A0A0D0EDG1"/>
<sequence length="75" mass="8309">MPPRTESRPSSEKPPKKTKSSGGGGRKKLSAFNKFMQAEMARLKDSEPDIPHQERFKLATANWKTAKENPRAAAA</sequence>
<keyword evidence="4" id="KW-1185">Reference proteome</keyword>
<gene>
    <name evidence="3" type="ORF">PAXRUDRAFT_821077</name>
</gene>
<accession>A0A0D0EDG1</accession>
<reference evidence="4" key="2">
    <citation type="submission" date="2015-01" db="EMBL/GenBank/DDBJ databases">
        <title>Evolutionary Origins and Diversification of the Mycorrhizal Mutualists.</title>
        <authorList>
            <consortium name="DOE Joint Genome Institute"/>
            <consortium name="Mycorrhizal Genomics Consortium"/>
            <person name="Kohler A."/>
            <person name="Kuo A."/>
            <person name="Nagy L.G."/>
            <person name="Floudas D."/>
            <person name="Copeland A."/>
            <person name="Barry K.W."/>
            <person name="Cichocki N."/>
            <person name="Veneault-Fourrey C."/>
            <person name="LaButti K."/>
            <person name="Lindquist E.A."/>
            <person name="Lipzen A."/>
            <person name="Lundell T."/>
            <person name="Morin E."/>
            <person name="Murat C."/>
            <person name="Riley R."/>
            <person name="Ohm R."/>
            <person name="Sun H."/>
            <person name="Tunlid A."/>
            <person name="Henrissat B."/>
            <person name="Grigoriev I.V."/>
            <person name="Hibbett D.S."/>
            <person name="Martin F."/>
        </authorList>
    </citation>
    <scope>NUCLEOTIDE SEQUENCE [LARGE SCALE GENOMIC DNA]</scope>
    <source>
        <strain evidence="4">Ve08.2h10</strain>
    </source>
</reference>
<dbReference type="Gene3D" id="1.10.30.10">
    <property type="entry name" value="High mobility group box domain"/>
    <property type="match status" value="1"/>
</dbReference>
<dbReference type="Proteomes" id="UP000054538">
    <property type="component" value="Unassembled WGS sequence"/>
</dbReference>
<name>A0A0D0EDG1_9AGAM</name>